<protein>
    <submittedName>
        <fullName evidence="1">Uncharacterized protein</fullName>
    </submittedName>
</protein>
<organism evidence="1 2">
    <name type="scientific">Vigna mungo</name>
    <name type="common">Black gram</name>
    <name type="synonym">Phaseolus mungo</name>
    <dbReference type="NCBI Taxonomy" id="3915"/>
    <lineage>
        <taxon>Eukaryota</taxon>
        <taxon>Viridiplantae</taxon>
        <taxon>Streptophyta</taxon>
        <taxon>Embryophyta</taxon>
        <taxon>Tracheophyta</taxon>
        <taxon>Spermatophyta</taxon>
        <taxon>Magnoliopsida</taxon>
        <taxon>eudicotyledons</taxon>
        <taxon>Gunneridae</taxon>
        <taxon>Pentapetalae</taxon>
        <taxon>rosids</taxon>
        <taxon>fabids</taxon>
        <taxon>Fabales</taxon>
        <taxon>Fabaceae</taxon>
        <taxon>Papilionoideae</taxon>
        <taxon>50 kb inversion clade</taxon>
        <taxon>NPAAA clade</taxon>
        <taxon>indigoferoid/millettioid clade</taxon>
        <taxon>Phaseoleae</taxon>
        <taxon>Vigna</taxon>
    </lineage>
</organism>
<keyword evidence="2" id="KW-1185">Reference proteome</keyword>
<proteinExistence type="predicted"/>
<sequence length="105" mass="12389">MPSSTQKSRRDINEHTIYSLQFKNTPSQAPHTHDNIKLPPYLEFQGLLLFRLVHCKVDKIPFFTRHSHFVWQGTNVSRIAFHVLLLLGYIFPVSPRQHILYPSFF</sequence>
<dbReference type="AlphaFoldDB" id="A0AAQ3S785"/>
<dbReference type="Proteomes" id="UP001374535">
    <property type="component" value="Chromosome 2"/>
</dbReference>
<dbReference type="EMBL" id="CP144699">
    <property type="protein sequence ID" value="WVZ19038.1"/>
    <property type="molecule type" value="Genomic_DNA"/>
</dbReference>
<gene>
    <name evidence="1" type="ORF">V8G54_006360</name>
</gene>
<reference evidence="1 2" key="1">
    <citation type="journal article" date="2023" name="Life. Sci Alliance">
        <title>Evolutionary insights into 3D genome organization and epigenetic landscape of Vigna mungo.</title>
        <authorList>
            <person name="Junaid A."/>
            <person name="Singh B."/>
            <person name="Bhatia S."/>
        </authorList>
    </citation>
    <scope>NUCLEOTIDE SEQUENCE [LARGE SCALE GENOMIC DNA]</scope>
    <source>
        <strain evidence="1">Urdbean</strain>
    </source>
</reference>
<name>A0AAQ3S785_VIGMU</name>
<evidence type="ECO:0000313" key="2">
    <source>
        <dbReference type="Proteomes" id="UP001374535"/>
    </source>
</evidence>
<accession>A0AAQ3S785</accession>
<evidence type="ECO:0000313" key="1">
    <source>
        <dbReference type="EMBL" id="WVZ19038.1"/>
    </source>
</evidence>